<evidence type="ECO:0000313" key="1">
    <source>
        <dbReference type="EMBL" id="KAF0701967.1"/>
    </source>
</evidence>
<organism evidence="1 2">
    <name type="scientific">Aphanomyces astaci</name>
    <name type="common">Crayfish plague agent</name>
    <dbReference type="NCBI Taxonomy" id="112090"/>
    <lineage>
        <taxon>Eukaryota</taxon>
        <taxon>Sar</taxon>
        <taxon>Stramenopiles</taxon>
        <taxon>Oomycota</taxon>
        <taxon>Saprolegniomycetes</taxon>
        <taxon>Saprolegniales</taxon>
        <taxon>Verrucalvaceae</taxon>
        <taxon>Aphanomyces</taxon>
    </lineage>
</organism>
<proteinExistence type="predicted"/>
<dbReference type="Proteomes" id="UP000469452">
    <property type="component" value="Unassembled WGS sequence"/>
</dbReference>
<dbReference type="VEuPathDB" id="FungiDB:H257_13984"/>
<evidence type="ECO:0000313" key="2">
    <source>
        <dbReference type="Proteomes" id="UP000469452"/>
    </source>
</evidence>
<reference evidence="1 2" key="1">
    <citation type="submission" date="2019-06" db="EMBL/GenBank/DDBJ databases">
        <title>Genomics analysis of Aphanomyces spp. identifies a new class of oomycete effector associated with host adaptation.</title>
        <authorList>
            <person name="Gaulin E."/>
        </authorList>
    </citation>
    <scope>NUCLEOTIDE SEQUENCE [LARGE SCALE GENOMIC DNA]</scope>
    <source>
        <strain evidence="1 2">E</strain>
    </source>
</reference>
<dbReference type="EMBL" id="VJMI01021338">
    <property type="protein sequence ID" value="KAF0701967.1"/>
    <property type="molecule type" value="Genomic_DNA"/>
</dbReference>
<comment type="caution">
    <text evidence="1">The sequence shown here is derived from an EMBL/GenBank/DDBJ whole genome shotgun (WGS) entry which is preliminary data.</text>
</comment>
<dbReference type="AlphaFoldDB" id="A0A6A4YYV0"/>
<protein>
    <submittedName>
        <fullName evidence="1">Uncharacterized protein</fullName>
    </submittedName>
</protein>
<name>A0A6A4YYV0_APHAT</name>
<sequence>MYSGGALERIAPTDLSVYADQAAFARNDVPLAADTMVEGYGEHLANPILVVAPFTSNKRQRDEDVETHGAMESPVLVFGNKAWREFVSTVKPKLSGKHPLIFLHFLANFFNALCTAPINPVDSIEVLPIAESVEDCITTFTNPITKVQVG</sequence>
<accession>A0A6A4YYV0</accession>
<gene>
    <name evidence="1" type="ORF">AaE_016211</name>
</gene>